<evidence type="ECO:0000259" key="1">
    <source>
        <dbReference type="Pfam" id="PF06985"/>
    </source>
</evidence>
<dbReference type="OMA" id="RDWINEC"/>
<protein>
    <submittedName>
        <fullName evidence="2">Putative het domain-containing protein</fullName>
    </submittedName>
</protein>
<gene>
    <name evidence="2" type="ORF">SAMD00023353_4100150</name>
</gene>
<dbReference type="AlphaFoldDB" id="A0A1W2TNE4"/>
<organism evidence="2">
    <name type="scientific">Rosellinia necatrix</name>
    <name type="common">White root-rot fungus</name>
    <dbReference type="NCBI Taxonomy" id="77044"/>
    <lineage>
        <taxon>Eukaryota</taxon>
        <taxon>Fungi</taxon>
        <taxon>Dikarya</taxon>
        <taxon>Ascomycota</taxon>
        <taxon>Pezizomycotina</taxon>
        <taxon>Sordariomycetes</taxon>
        <taxon>Xylariomycetidae</taxon>
        <taxon>Xylariales</taxon>
        <taxon>Xylariaceae</taxon>
        <taxon>Rosellinia</taxon>
    </lineage>
</organism>
<dbReference type="Pfam" id="PF06985">
    <property type="entry name" value="HET"/>
    <property type="match status" value="1"/>
</dbReference>
<accession>A0A1W2TNE4</accession>
<name>A0A1W2TNE4_ROSNE</name>
<dbReference type="InterPro" id="IPR010730">
    <property type="entry name" value="HET"/>
</dbReference>
<sequence>MGVDLVVDTDEPSIDRDQNDFIHFIHYSQRAESDTDDDHWLEKLAHPDNPVVRVAGVAMSFKAKCGSVLSKVGVSRRKLKVGGDTGKCRACDGMEGFYSWFPEIEVAAAAGCPSCNILMQGIKKYTPDKRALSSSKLTIIHSWNSGCAGRQFVRTKNRSAYLPGAMGVVAGLDRRIDVKNIFTKSKEIPEEALMELNFFGVKDDPASWNHVGLAYHISGDTSSHAAFRWFQDRLDRCIRGHSLCKTPYRSGQLPSRVLDLGSLPGAFPDPDADVRLIESKGFRGRYVCLSYCWGGTIDIRLTKDRYESYTRGIDWAILPQGYRDAIHLTRKLGVRYIWIDSLCITQDDEDDWREQASNMAPIYQGAHVTIAATKATSPSDGYFSTSPPQYQATRLSHRDSHGATSHAYVRRTIPHFFSSTAGTEPNYSLEHSPLLRRGWVFQERLLSPRILHLGTVEMAWECNEVCACECMGETQTYASEPRWAHTKGSHARNLAAAKDESDVQPDWRSTVENYTRTLLTFDKDVFPAISGVVKNMQRYRTDRYLAGVWEASVLEDLAWQAANNLVPRPKTWLAPTWSWASVTSPVHYLNYRTMLSDEYIRKAEPQTQRTVLLEASVTPAGSDPTAEVSYGELVLLGPLIEACLQWPAKAEEEQQGYGAVHGTTLIYFISDYDLSAPGPGNVPVGSAVYFLFLCREPELKNPDRASAKPRSFSLVLRRVDEGEQGSSSSQHQLGSKVIEELGGGTYERIGIYVNKPESNSRKSYVEENGVECVVKLI</sequence>
<dbReference type="OrthoDB" id="5347061at2759"/>
<dbReference type="Proteomes" id="UP000054516">
    <property type="component" value="Unassembled WGS sequence"/>
</dbReference>
<dbReference type="EMBL" id="DF977486">
    <property type="protein sequence ID" value="GAP89888.1"/>
    <property type="molecule type" value="Genomic_DNA"/>
</dbReference>
<proteinExistence type="predicted"/>
<feature type="domain" description="Heterokaryon incompatibility" evidence="1">
    <location>
        <begin position="286"/>
        <end position="443"/>
    </location>
</feature>
<evidence type="ECO:0000313" key="2">
    <source>
        <dbReference type="EMBL" id="GAP89888.1"/>
    </source>
</evidence>
<dbReference type="PANTHER" id="PTHR33112">
    <property type="entry name" value="DOMAIN PROTEIN, PUTATIVE-RELATED"/>
    <property type="match status" value="1"/>
</dbReference>
<dbReference type="PANTHER" id="PTHR33112:SF9">
    <property type="entry name" value="HETEROKARYON INCOMPATIBILITY DOMAIN-CONTAINING PROTEIN"/>
    <property type="match status" value="1"/>
</dbReference>
<reference evidence="2" key="1">
    <citation type="submission" date="2016-03" db="EMBL/GenBank/DDBJ databases">
        <title>Draft genome sequence of Rosellinia necatrix.</title>
        <authorList>
            <person name="Kanematsu S."/>
        </authorList>
    </citation>
    <scope>NUCLEOTIDE SEQUENCE [LARGE SCALE GENOMIC DNA]</scope>
    <source>
        <strain evidence="2">W97</strain>
    </source>
</reference>
<keyword evidence="3" id="KW-1185">Reference proteome</keyword>
<dbReference type="STRING" id="77044.A0A1W2TNE4"/>
<evidence type="ECO:0000313" key="3">
    <source>
        <dbReference type="Proteomes" id="UP000054516"/>
    </source>
</evidence>